<dbReference type="Proteomes" id="UP000321389">
    <property type="component" value="Chromosome"/>
</dbReference>
<dbReference type="OrthoDB" id="8392035at2"/>
<evidence type="ECO:0000256" key="1">
    <source>
        <dbReference type="SAM" id="Phobius"/>
    </source>
</evidence>
<keyword evidence="1" id="KW-1133">Transmembrane helix</keyword>
<dbReference type="AlphaFoldDB" id="A0A5B8L218"/>
<name>A0A5B8L218_9HYPH</name>
<gene>
    <name evidence="2" type="ORF">FQ775_16700</name>
</gene>
<reference evidence="2" key="1">
    <citation type="submission" date="2020-04" db="EMBL/GenBank/DDBJ databases">
        <title>Nitratireductor sp. nov. isolated from mangrove soil.</title>
        <authorList>
            <person name="Ye Y."/>
        </authorList>
    </citation>
    <scope>NUCLEOTIDE SEQUENCE</scope>
    <source>
        <strain evidence="2">SY7</strain>
    </source>
</reference>
<keyword evidence="3" id="KW-1185">Reference proteome</keyword>
<proteinExistence type="predicted"/>
<feature type="transmembrane region" description="Helical" evidence="1">
    <location>
        <begin position="51"/>
        <end position="74"/>
    </location>
</feature>
<organism evidence="2 3">
    <name type="scientific">Nitratireductor mangrovi</name>
    <dbReference type="NCBI Taxonomy" id="2599600"/>
    <lineage>
        <taxon>Bacteria</taxon>
        <taxon>Pseudomonadati</taxon>
        <taxon>Pseudomonadota</taxon>
        <taxon>Alphaproteobacteria</taxon>
        <taxon>Hyphomicrobiales</taxon>
        <taxon>Phyllobacteriaceae</taxon>
        <taxon>Nitratireductor</taxon>
    </lineage>
</organism>
<dbReference type="EMBL" id="CP042301">
    <property type="protein sequence ID" value="QDZ01883.1"/>
    <property type="molecule type" value="Genomic_DNA"/>
</dbReference>
<dbReference type="RefSeq" id="WP_146300524.1">
    <property type="nucleotide sequence ID" value="NZ_CP042301.2"/>
</dbReference>
<keyword evidence="1" id="KW-0812">Transmembrane</keyword>
<accession>A0A5B8L218</accession>
<evidence type="ECO:0000313" key="2">
    <source>
        <dbReference type="EMBL" id="QDZ01883.1"/>
    </source>
</evidence>
<evidence type="ECO:0000313" key="3">
    <source>
        <dbReference type="Proteomes" id="UP000321389"/>
    </source>
</evidence>
<protein>
    <recommendedName>
        <fullName evidence="4">DUF4760 domain-containing protein</fullName>
    </recommendedName>
</protein>
<evidence type="ECO:0008006" key="4">
    <source>
        <dbReference type="Google" id="ProtNLM"/>
    </source>
</evidence>
<keyword evidence="1" id="KW-0472">Membrane</keyword>
<dbReference type="KEGG" id="niy:FQ775_16700"/>
<sequence>MSGERTERKPETRRRRKRLPETVTAFPDVPAHELKEEANPFNDPDWRMLGYAWTGFALRIVLVLVTVFSVYEYLQSRQEKRVERTLELVELWERSEYQSAQRALNRRLSALNERFANLLPTDPKASDLTIYYKQIGSEAMKASGGDMALADFRDEFDRIVYFLSRVGFCVEGNLCDRSVADAYFLDFAKSFWGYFSGFVQQERRRGAVNFASAIEEYVAVER</sequence>